<evidence type="ECO:0000313" key="7">
    <source>
        <dbReference type="Proteomes" id="UP001141327"/>
    </source>
</evidence>
<dbReference type="Proteomes" id="UP001141327">
    <property type="component" value="Unassembled WGS sequence"/>
</dbReference>
<organism evidence="6 7">
    <name type="scientific">Paratrimastix pyriformis</name>
    <dbReference type="NCBI Taxonomy" id="342808"/>
    <lineage>
        <taxon>Eukaryota</taxon>
        <taxon>Metamonada</taxon>
        <taxon>Preaxostyla</taxon>
        <taxon>Paratrimastigidae</taxon>
        <taxon>Paratrimastix</taxon>
    </lineage>
</organism>
<dbReference type="InterPro" id="IPR003923">
    <property type="entry name" value="TAF10"/>
</dbReference>
<evidence type="ECO:0000313" key="6">
    <source>
        <dbReference type="EMBL" id="KAJ4458365.1"/>
    </source>
</evidence>
<reference evidence="6" key="1">
    <citation type="journal article" date="2022" name="bioRxiv">
        <title>Genomics of Preaxostyla Flagellates Illuminates Evolutionary Transitions and the Path Towards Mitochondrial Loss.</title>
        <authorList>
            <person name="Novak L.V.F."/>
            <person name="Treitli S.C."/>
            <person name="Pyrih J."/>
            <person name="Halakuc P."/>
            <person name="Pipaliya S.V."/>
            <person name="Vacek V."/>
            <person name="Brzon O."/>
            <person name="Soukal P."/>
            <person name="Eme L."/>
            <person name="Dacks J.B."/>
            <person name="Karnkowska A."/>
            <person name="Elias M."/>
            <person name="Hampl V."/>
        </authorList>
    </citation>
    <scope>NUCLEOTIDE SEQUENCE</scope>
    <source>
        <strain evidence="6">RCP-MX</strain>
    </source>
</reference>
<name>A0ABQ8UGI3_9EUKA</name>
<keyword evidence="4" id="KW-0539">Nucleus</keyword>
<protein>
    <submittedName>
        <fullName evidence="6">Transcription initiation factor IID</fullName>
    </submittedName>
</protein>
<sequence length="121" mass="13289">MSTAPQDQNRLTVELLQALQSNPCAINDELADHYLKRTGFICPDIRVKRLMALATQKFLTDVLADSYQVARLRQASRDRKVAAAAGGSSKPTKVVLTTQDLTLALADSGVHLCKPEYFADK</sequence>
<dbReference type="PANTHER" id="PTHR21242">
    <property type="entry name" value="TRANSCRIPTION INITIATION FACTOR TFIID SUBUNIT 10"/>
    <property type="match status" value="1"/>
</dbReference>
<comment type="caution">
    <text evidence="6">The sequence shown here is derived from an EMBL/GenBank/DDBJ whole genome shotgun (WGS) entry which is preliminary data.</text>
</comment>
<evidence type="ECO:0000256" key="5">
    <source>
        <dbReference type="ARBA" id="ARBA00025730"/>
    </source>
</evidence>
<comment type="subcellular location">
    <subcellularLocation>
        <location evidence="1">Nucleus</location>
    </subcellularLocation>
</comment>
<evidence type="ECO:0000256" key="2">
    <source>
        <dbReference type="ARBA" id="ARBA00023015"/>
    </source>
</evidence>
<dbReference type="PRINTS" id="PR01443">
    <property type="entry name" value="TFIID30KDSUB"/>
</dbReference>
<proteinExistence type="inferred from homology"/>
<dbReference type="EMBL" id="JAPMOS010000030">
    <property type="protein sequence ID" value="KAJ4458365.1"/>
    <property type="molecule type" value="Genomic_DNA"/>
</dbReference>
<keyword evidence="2" id="KW-0805">Transcription regulation</keyword>
<keyword evidence="3" id="KW-0804">Transcription</keyword>
<evidence type="ECO:0000256" key="3">
    <source>
        <dbReference type="ARBA" id="ARBA00023163"/>
    </source>
</evidence>
<comment type="similarity">
    <text evidence="5">Belongs to the TAF10 family.</text>
</comment>
<dbReference type="CDD" id="cd07982">
    <property type="entry name" value="HFD_TAF10"/>
    <property type="match status" value="1"/>
</dbReference>
<keyword evidence="7" id="KW-1185">Reference proteome</keyword>
<gene>
    <name evidence="6" type="ORF">PAPYR_5918</name>
</gene>
<dbReference type="PANTHER" id="PTHR21242:SF0">
    <property type="entry name" value="TRANSCRIPTION INITIATION FACTOR TFIID SUBUNIT 10"/>
    <property type="match status" value="1"/>
</dbReference>
<dbReference type="Pfam" id="PF03540">
    <property type="entry name" value="TAF10"/>
    <property type="match status" value="1"/>
</dbReference>
<accession>A0ABQ8UGI3</accession>
<evidence type="ECO:0000256" key="1">
    <source>
        <dbReference type="ARBA" id="ARBA00004123"/>
    </source>
</evidence>
<evidence type="ECO:0000256" key="4">
    <source>
        <dbReference type="ARBA" id="ARBA00023242"/>
    </source>
</evidence>